<gene>
    <name evidence="1" type="ORF">B0H16DRAFT_1470528</name>
</gene>
<comment type="caution">
    <text evidence="1">The sequence shown here is derived from an EMBL/GenBank/DDBJ whole genome shotgun (WGS) entry which is preliminary data.</text>
</comment>
<reference evidence="1" key="1">
    <citation type="submission" date="2023-03" db="EMBL/GenBank/DDBJ databases">
        <title>Massive genome expansion in bonnet fungi (Mycena s.s.) driven by repeated elements and novel gene families across ecological guilds.</title>
        <authorList>
            <consortium name="Lawrence Berkeley National Laboratory"/>
            <person name="Harder C.B."/>
            <person name="Miyauchi S."/>
            <person name="Viragh M."/>
            <person name="Kuo A."/>
            <person name="Thoen E."/>
            <person name="Andreopoulos B."/>
            <person name="Lu D."/>
            <person name="Skrede I."/>
            <person name="Drula E."/>
            <person name="Henrissat B."/>
            <person name="Morin E."/>
            <person name="Kohler A."/>
            <person name="Barry K."/>
            <person name="LaButti K."/>
            <person name="Morin E."/>
            <person name="Salamov A."/>
            <person name="Lipzen A."/>
            <person name="Mereny Z."/>
            <person name="Hegedus B."/>
            <person name="Baldrian P."/>
            <person name="Stursova M."/>
            <person name="Weitz H."/>
            <person name="Taylor A."/>
            <person name="Grigoriev I.V."/>
            <person name="Nagy L.G."/>
            <person name="Martin F."/>
            <person name="Kauserud H."/>
        </authorList>
    </citation>
    <scope>NUCLEOTIDE SEQUENCE</scope>
    <source>
        <strain evidence="1">CBHHK182m</strain>
    </source>
</reference>
<dbReference type="AlphaFoldDB" id="A0AAD7MS50"/>
<protein>
    <submittedName>
        <fullName evidence="1">Uncharacterized protein</fullName>
    </submittedName>
</protein>
<proteinExistence type="predicted"/>
<name>A0AAD7MS50_9AGAR</name>
<dbReference type="Proteomes" id="UP001215598">
    <property type="component" value="Unassembled WGS sequence"/>
</dbReference>
<organism evidence="1 2">
    <name type="scientific">Mycena metata</name>
    <dbReference type="NCBI Taxonomy" id="1033252"/>
    <lineage>
        <taxon>Eukaryota</taxon>
        <taxon>Fungi</taxon>
        <taxon>Dikarya</taxon>
        <taxon>Basidiomycota</taxon>
        <taxon>Agaricomycotina</taxon>
        <taxon>Agaricomycetes</taxon>
        <taxon>Agaricomycetidae</taxon>
        <taxon>Agaricales</taxon>
        <taxon>Marasmiineae</taxon>
        <taxon>Mycenaceae</taxon>
        <taxon>Mycena</taxon>
    </lineage>
</organism>
<dbReference type="EMBL" id="JARKIB010000173">
    <property type="protein sequence ID" value="KAJ7728356.1"/>
    <property type="molecule type" value="Genomic_DNA"/>
</dbReference>
<accession>A0AAD7MS50</accession>
<evidence type="ECO:0000313" key="1">
    <source>
        <dbReference type="EMBL" id="KAJ7728356.1"/>
    </source>
</evidence>
<evidence type="ECO:0000313" key="2">
    <source>
        <dbReference type="Proteomes" id="UP001215598"/>
    </source>
</evidence>
<sequence length="416" mass="48380">MASEARDPTQYEGKILESPAGFANPAPTVCPRAVTITLPPTLSRPPALTDVTNLPPVETNTVAAPAMDIDNTEEGDNRVFCPADLRESIIMSMERHLNAHPLIPGYCHPSPASIREWAVRQMYNYCYNNDLPEVWVYLWENWYKRGRWELWACAEHPEIPRLETTMMVESQDVLLPLSTLYHCSNQINYSSRRIKRNFLHHFHKPRLDLLVWILVVKLAPRYYRRLDIIMADRGRYRELPSWRKDFKSEWKRCREAPITLPLNEKYRPDPYRWSRFLLCKHLVQAVHPVDPIFFLEVTRNRTTPFWSHPTLRPLESTPPPLGTTPVLSSATSNPARYNQFTTDDDSDKELVEIWAGPTFDERLTAQCEVAGFFRLGDQFQSREHRENSTRSVAPTMWSAGNAMFFRTRPVPAERET</sequence>
<keyword evidence="2" id="KW-1185">Reference proteome</keyword>